<dbReference type="InterPro" id="IPR013238">
    <property type="entry name" value="RNA_pol_III_Rbc25"/>
</dbReference>
<dbReference type="SUPFAM" id="SSF50249">
    <property type="entry name" value="Nucleic acid-binding proteins"/>
    <property type="match status" value="1"/>
</dbReference>
<dbReference type="Pfam" id="PF08292">
    <property type="entry name" value="RNA_pol_Rbc25"/>
    <property type="match status" value="1"/>
</dbReference>
<dbReference type="EMBL" id="KZ452036">
    <property type="protein sequence ID" value="PKA49941.1"/>
    <property type="molecule type" value="Genomic_DNA"/>
</dbReference>
<evidence type="ECO:0000256" key="2">
    <source>
        <dbReference type="ARBA" id="ARBA00009307"/>
    </source>
</evidence>
<dbReference type="CDD" id="cd04330">
    <property type="entry name" value="RNAP_III_Rpc25_N"/>
    <property type="match status" value="1"/>
</dbReference>
<dbReference type="Proteomes" id="UP000236161">
    <property type="component" value="Unassembled WGS sequence"/>
</dbReference>
<evidence type="ECO:0000256" key="6">
    <source>
        <dbReference type="RuleBase" id="RU369086"/>
    </source>
</evidence>
<evidence type="ECO:0000313" key="10">
    <source>
        <dbReference type="Proteomes" id="UP000236161"/>
    </source>
</evidence>
<dbReference type="GO" id="GO:0005666">
    <property type="term" value="C:RNA polymerase III complex"/>
    <property type="evidence" value="ECO:0007669"/>
    <property type="project" value="TreeGrafter"/>
</dbReference>
<evidence type="ECO:0000256" key="4">
    <source>
        <dbReference type="ARBA" id="ARBA00023163"/>
    </source>
</evidence>
<dbReference type="Gene3D" id="2.40.50.140">
    <property type="entry name" value="Nucleic acid-binding proteins"/>
    <property type="match status" value="1"/>
</dbReference>
<evidence type="ECO:0000259" key="7">
    <source>
        <dbReference type="Pfam" id="PF03876"/>
    </source>
</evidence>
<dbReference type="Pfam" id="PF03876">
    <property type="entry name" value="SHS2_Rpb7-N"/>
    <property type="match status" value="1"/>
</dbReference>
<keyword evidence="10" id="KW-1185">Reference proteome</keyword>
<comment type="subcellular location">
    <subcellularLocation>
        <location evidence="1 6">Nucleus</location>
    </subcellularLocation>
</comment>
<reference evidence="9 10" key="1">
    <citation type="journal article" date="2017" name="Nature">
        <title>The Apostasia genome and the evolution of orchids.</title>
        <authorList>
            <person name="Zhang G.Q."/>
            <person name="Liu K.W."/>
            <person name="Li Z."/>
            <person name="Lohaus R."/>
            <person name="Hsiao Y.Y."/>
            <person name="Niu S.C."/>
            <person name="Wang J.Y."/>
            <person name="Lin Y.C."/>
            <person name="Xu Q."/>
            <person name="Chen L.J."/>
            <person name="Yoshida K."/>
            <person name="Fujiwara S."/>
            <person name="Wang Z.W."/>
            <person name="Zhang Y.Q."/>
            <person name="Mitsuda N."/>
            <person name="Wang M."/>
            <person name="Liu G.H."/>
            <person name="Pecoraro L."/>
            <person name="Huang H.X."/>
            <person name="Xiao X.J."/>
            <person name="Lin M."/>
            <person name="Wu X.Y."/>
            <person name="Wu W.L."/>
            <person name="Chen Y.Y."/>
            <person name="Chang S.B."/>
            <person name="Sakamoto S."/>
            <person name="Ohme-Takagi M."/>
            <person name="Yagi M."/>
            <person name="Zeng S.J."/>
            <person name="Shen C.Y."/>
            <person name="Yeh C.M."/>
            <person name="Luo Y.B."/>
            <person name="Tsai W.C."/>
            <person name="Van de Peer Y."/>
            <person name="Liu Z.J."/>
        </authorList>
    </citation>
    <scope>NUCLEOTIDE SEQUENCE [LARGE SCALE GENOMIC DNA]</scope>
    <source>
        <strain evidence="10">cv. Shenzhen</strain>
        <tissue evidence="9">Stem</tissue>
    </source>
</reference>
<dbReference type="InterPro" id="IPR012340">
    <property type="entry name" value="NA-bd_OB-fold"/>
</dbReference>
<comment type="similarity">
    <text evidence="2">Belongs to the eukaryotic RPB7/RPC8 RNA polymerase subunit family.</text>
</comment>
<sequence>MFCLSKIEQTLSLSPQLLDLPLVNAIKGEVEKMFLDKVIPNLGLCISIYDIHAINGGFIIPGEGSPTYEVIFRLIMFRPFVGEILSGNILESTNDGLRLSLGFFHDIYVPVSQLPQPCKRRDDGIWLWDYNSYEFTMDLNEEVLFEVLSINYPPVPVKQDANSKQFAPMVVVGRMQGDGLGVISWWED</sequence>
<keyword evidence="5 6" id="KW-0539">Nucleus</keyword>
<dbReference type="PANTHER" id="PTHR12709">
    <property type="entry name" value="DNA-DIRECTED RNA POLYMERASE II, III"/>
    <property type="match status" value="1"/>
</dbReference>
<dbReference type="Gene3D" id="3.30.1490.120">
    <property type="entry name" value="RNA polymerase Rpb7-like, N-terminal domain"/>
    <property type="match status" value="1"/>
</dbReference>
<organism evidence="9 10">
    <name type="scientific">Apostasia shenzhenica</name>
    <dbReference type="NCBI Taxonomy" id="1088818"/>
    <lineage>
        <taxon>Eukaryota</taxon>
        <taxon>Viridiplantae</taxon>
        <taxon>Streptophyta</taxon>
        <taxon>Embryophyta</taxon>
        <taxon>Tracheophyta</taxon>
        <taxon>Spermatophyta</taxon>
        <taxon>Magnoliopsida</taxon>
        <taxon>Liliopsida</taxon>
        <taxon>Asparagales</taxon>
        <taxon>Orchidaceae</taxon>
        <taxon>Apostasioideae</taxon>
        <taxon>Apostasia</taxon>
    </lineage>
</organism>
<comment type="function">
    <text evidence="6">DNA-dependent RNA polymerase which catalyzes the transcription of DNA into RNA using the four ribonucleoside triphosphates as substrates.</text>
</comment>
<feature type="domain" description="RNA polymerase Rpb7-like N-terminal" evidence="7">
    <location>
        <begin position="8"/>
        <end position="64"/>
    </location>
</feature>
<dbReference type="STRING" id="1088818.A0A2I0A308"/>
<name>A0A2I0A308_9ASPA</name>
<evidence type="ECO:0000259" key="8">
    <source>
        <dbReference type="Pfam" id="PF08292"/>
    </source>
</evidence>
<evidence type="ECO:0000256" key="1">
    <source>
        <dbReference type="ARBA" id="ARBA00004123"/>
    </source>
</evidence>
<dbReference type="PANTHER" id="PTHR12709:SF1">
    <property type="entry name" value="DNA-DIRECTED RNA POLYMERASE III SUBUNIT RPC8"/>
    <property type="match status" value="1"/>
</dbReference>
<proteinExistence type="inferred from homology"/>
<keyword evidence="4 6" id="KW-0804">Transcription</keyword>
<evidence type="ECO:0000256" key="5">
    <source>
        <dbReference type="ARBA" id="ARBA00023242"/>
    </source>
</evidence>
<protein>
    <recommendedName>
        <fullName evidence="6">DNA-directed RNA polymerase subunit</fullName>
    </recommendedName>
</protein>
<dbReference type="InterPro" id="IPR045113">
    <property type="entry name" value="Rpb7-like"/>
</dbReference>
<dbReference type="AlphaFoldDB" id="A0A2I0A308"/>
<evidence type="ECO:0000313" key="9">
    <source>
        <dbReference type="EMBL" id="PKA49941.1"/>
    </source>
</evidence>
<dbReference type="InterPro" id="IPR036898">
    <property type="entry name" value="RNA_pol_Rpb7-like_N_sf"/>
</dbReference>
<dbReference type="GO" id="GO:0006384">
    <property type="term" value="P:transcription initiation at RNA polymerase III promoter"/>
    <property type="evidence" value="ECO:0007669"/>
    <property type="project" value="TreeGrafter"/>
</dbReference>
<feature type="domain" description="RNA polymerase III subunit Rpc25" evidence="8">
    <location>
        <begin position="83"/>
        <end position="186"/>
    </location>
</feature>
<evidence type="ECO:0000256" key="3">
    <source>
        <dbReference type="ARBA" id="ARBA00022478"/>
    </source>
</evidence>
<keyword evidence="3 6" id="KW-0240">DNA-directed RNA polymerase</keyword>
<dbReference type="OrthoDB" id="10256606at2759"/>
<dbReference type="SUPFAM" id="SSF88798">
    <property type="entry name" value="N-terminal, heterodimerisation domain of RBP7 (RpoE)"/>
    <property type="match status" value="1"/>
</dbReference>
<gene>
    <name evidence="9" type="ORF">AXF42_Ash019257</name>
</gene>
<dbReference type="InterPro" id="IPR005576">
    <property type="entry name" value="Rpb7-like_N"/>
</dbReference>
<accession>A0A2I0A308</accession>